<dbReference type="SUPFAM" id="SSF48452">
    <property type="entry name" value="TPR-like"/>
    <property type="match status" value="1"/>
</dbReference>
<dbReference type="RefSeq" id="WP_311661614.1">
    <property type="nucleotide sequence ID" value="NZ_JAVRHT010000002.1"/>
</dbReference>
<dbReference type="Gene3D" id="1.25.40.10">
    <property type="entry name" value="Tetratricopeptide repeat domain"/>
    <property type="match status" value="1"/>
</dbReference>
<keyword evidence="2" id="KW-1185">Reference proteome</keyword>
<reference evidence="1 2" key="1">
    <citation type="submission" date="2023-09" db="EMBL/GenBank/DDBJ databases">
        <authorList>
            <person name="Rey-Velasco X."/>
        </authorList>
    </citation>
    <scope>NUCLEOTIDE SEQUENCE [LARGE SCALE GENOMIC DNA]</scope>
    <source>
        <strain evidence="1 2">F394</strain>
    </source>
</reference>
<proteinExistence type="predicted"/>
<gene>
    <name evidence="1" type="ORF">RM540_01895</name>
</gene>
<name>A0ABU3BMH8_9BACT</name>
<dbReference type="InterPro" id="IPR011990">
    <property type="entry name" value="TPR-like_helical_dom_sf"/>
</dbReference>
<dbReference type="Proteomes" id="UP001267426">
    <property type="component" value="Unassembled WGS sequence"/>
</dbReference>
<sequence>MPSAPINPAHEVEHIDRVTAALSGRPEPVRLRWDRALDHLGQARVYDAFLEFNELLKGSLDPLTRTHVQLQAIRCLRDAPVERVKTELALVEPQDAFQTMVLDYRLGWLMRHRLMSLAAALQYFDRVREEARRLGSRPWEIAALLQKATTLMAEGGHEQGMEVCARVYNLSRRNGLVEYIPKSLIYKGYALVKLGRHHAGEEALQKAFELATRNDLKAEQGLALHQLAQIYHYDCKFYGLALEYYQQTRDVLAGVPVWPSLLERIGEDEALAQRELSELDIAKILGPIPINKLRQEYLTSLVNGFVGIPGIDNRSQLGERIGLTRQAIHRNINS</sequence>
<accession>A0ABU3BMH8</accession>
<organism evidence="1 2">
    <name type="scientific">Rubrivirga litoralis</name>
    <dbReference type="NCBI Taxonomy" id="3075598"/>
    <lineage>
        <taxon>Bacteria</taxon>
        <taxon>Pseudomonadati</taxon>
        <taxon>Rhodothermota</taxon>
        <taxon>Rhodothermia</taxon>
        <taxon>Rhodothermales</taxon>
        <taxon>Rubricoccaceae</taxon>
        <taxon>Rubrivirga</taxon>
    </lineage>
</organism>
<evidence type="ECO:0000313" key="1">
    <source>
        <dbReference type="EMBL" id="MDT0630487.1"/>
    </source>
</evidence>
<dbReference type="EMBL" id="JAVRHT010000002">
    <property type="protein sequence ID" value="MDT0630487.1"/>
    <property type="molecule type" value="Genomic_DNA"/>
</dbReference>
<protein>
    <submittedName>
        <fullName evidence="1">Tetratricopeptide repeat protein</fullName>
    </submittedName>
</protein>
<evidence type="ECO:0000313" key="2">
    <source>
        <dbReference type="Proteomes" id="UP001267426"/>
    </source>
</evidence>
<comment type="caution">
    <text evidence="1">The sequence shown here is derived from an EMBL/GenBank/DDBJ whole genome shotgun (WGS) entry which is preliminary data.</text>
</comment>